<gene>
    <name evidence="2" type="ORF">GMARGA_LOCUS15319</name>
</gene>
<sequence length="303" mass="34967">MKQEGDIMEKRRVGHEKVTFEDSNLLLEKCYKTSTNCHRIVKKESFTVFERSDKFSSITDTKTMKLYNRRERVDKSGVGTFKEHRKGDKSGFEGLQMGLSKGEEQLEPSLEAQILWIVYRYLKELGNSTRRENSIVRVGSKDMQRLIENLKKWNRRPAWKLSKIKIVFVDASVVGWCGVYQGNSSATGSSNIWEAVKRINSNFNDQQQSGLENSSKWGSMVAHDYGGSKKENGPSTTKGNNSTWPLRVSGTLQQQQMEVESNSNRLVHECLKYAKYLMQNSVSEVYRKRLKKHGKDLWSFRLK</sequence>
<feature type="compositionally biased region" description="Polar residues" evidence="1">
    <location>
        <begin position="233"/>
        <end position="245"/>
    </location>
</feature>
<evidence type="ECO:0000313" key="3">
    <source>
        <dbReference type="Proteomes" id="UP000789901"/>
    </source>
</evidence>
<organism evidence="2 3">
    <name type="scientific">Gigaspora margarita</name>
    <dbReference type="NCBI Taxonomy" id="4874"/>
    <lineage>
        <taxon>Eukaryota</taxon>
        <taxon>Fungi</taxon>
        <taxon>Fungi incertae sedis</taxon>
        <taxon>Mucoromycota</taxon>
        <taxon>Glomeromycotina</taxon>
        <taxon>Glomeromycetes</taxon>
        <taxon>Diversisporales</taxon>
        <taxon>Gigasporaceae</taxon>
        <taxon>Gigaspora</taxon>
    </lineage>
</organism>
<evidence type="ECO:0000313" key="2">
    <source>
        <dbReference type="EMBL" id="CAG8740422.1"/>
    </source>
</evidence>
<dbReference type="EMBL" id="CAJVQB010010501">
    <property type="protein sequence ID" value="CAG8740422.1"/>
    <property type="molecule type" value="Genomic_DNA"/>
</dbReference>
<feature type="region of interest" description="Disordered" evidence="1">
    <location>
        <begin position="224"/>
        <end position="245"/>
    </location>
</feature>
<name>A0ABN7V8X4_GIGMA</name>
<evidence type="ECO:0000256" key="1">
    <source>
        <dbReference type="SAM" id="MobiDB-lite"/>
    </source>
</evidence>
<reference evidence="2 3" key="1">
    <citation type="submission" date="2021-06" db="EMBL/GenBank/DDBJ databases">
        <authorList>
            <person name="Kallberg Y."/>
            <person name="Tangrot J."/>
            <person name="Rosling A."/>
        </authorList>
    </citation>
    <scope>NUCLEOTIDE SEQUENCE [LARGE SCALE GENOMIC DNA]</scope>
    <source>
        <strain evidence="2 3">120-4 pot B 10/14</strain>
    </source>
</reference>
<proteinExistence type="predicted"/>
<dbReference type="Proteomes" id="UP000789901">
    <property type="component" value="Unassembled WGS sequence"/>
</dbReference>
<protein>
    <submittedName>
        <fullName evidence="2">41167_t:CDS:1</fullName>
    </submittedName>
</protein>
<keyword evidence="3" id="KW-1185">Reference proteome</keyword>
<accession>A0ABN7V8X4</accession>
<comment type="caution">
    <text evidence="2">The sequence shown here is derived from an EMBL/GenBank/DDBJ whole genome shotgun (WGS) entry which is preliminary data.</text>
</comment>